<protein>
    <submittedName>
        <fullName evidence="8">TIGR00255 family protein</fullName>
    </submittedName>
</protein>
<dbReference type="InterPro" id="IPR005229">
    <property type="entry name" value="YicC/YloC-like"/>
</dbReference>
<feature type="domain" description="Endoribonuclease YicC-like C-terminal" evidence="7">
    <location>
        <begin position="176"/>
        <end position="297"/>
    </location>
</feature>
<keyword evidence="4" id="KW-0378">Hydrolase</keyword>
<organism evidence="8 9">
    <name type="scientific">Acidaminococcus fermentans</name>
    <dbReference type="NCBI Taxonomy" id="905"/>
    <lineage>
        <taxon>Bacteria</taxon>
        <taxon>Bacillati</taxon>
        <taxon>Bacillota</taxon>
        <taxon>Negativicutes</taxon>
        <taxon>Acidaminococcales</taxon>
        <taxon>Acidaminococcaceae</taxon>
        <taxon>Acidaminococcus</taxon>
    </lineage>
</organism>
<evidence type="ECO:0000256" key="5">
    <source>
        <dbReference type="ARBA" id="ARBA00035648"/>
    </source>
</evidence>
<evidence type="ECO:0000259" key="7">
    <source>
        <dbReference type="Pfam" id="PF08340"/>
    </source>
</evidence>
<comment type="caution">
    <text evidence="8">The sequence shown here is derived from an EMBL/GenBank/DDBJ whole genome shotgun (WGS) entry which is preliminary data.</text>
</comment>
<dbReference type="GO" id="GO:0004521">
    <property type="term" value="F:RNA endonuclease activity"/>
    <property type="evidence" value="ECO:0007669"/>
    <property type="project" value="InterPro"/>
</dbReference>
<dbReference type="InterPro" id="IPR013527">
    <property type="entry name" value="YicC-like_N"/>
</dbReference>
<dbReference type="EMBL" id="FNOP01000001">
    <property type="protein sequence ID" value="SDW40965.1"/>
    <property type="molecule type" value="Genomic_DNA"/>
</dbReference>
<keyword evidence="2" id="KW-0540">Nuclease</keyword>
<dbReference type="RefSeq" id="WP_074704115.1">
    <property type="nucleotide sequence ID" value="NZ_FNOP01000001.1"/>
</dbReference>
<name>A0A1H2TB89_ACIFE</name>
<dbReference type="AlphaFoldDB" id="A0A1H2TB89"/>
<evidence type="ECO:0000256" key="3">
    <source>
        <dbReference type="ARBA" id="ARBA00022759"/>
    </source>
</evidence>
<evidence type="ECO:0000256" key="4">
    <source>
        <dbReference type="ARBA" id="ARBA00022801"/>
    </source>
</evidence>
<sequence length="298" mass="33813">MIQSMTGYGRGTCDLEDFSFQIEIKTVNHRYAELALRLPRFLNPVENRIRKQILDRISRGHADVFITAEYTGTEGRQVKVDKGLAKAYHDSLKERACLLGPSEEGARQDLFFIAGCEGVLVPEDAALDLDRFWPAMEQAVDTALDHLLAMRRTEGAQLEADLERRIGTIEGQLGIIEARAPETVKEYRERITSQLRDLLQEAGAGPLDEGRVIQEAALYADRVNVTEETVRLHSHLAQFRQLLREEKPVGRRMDFLVQEMNREANTIASKAGDARIIQTIVDMKSEIEKVREQIQNIQ</sequence>
<dbReference type="InterPro" id="IPR013551">
    <property type="entry name" value="YicC-like_C"/>
</dbReference>
<evidence type="ECO:0000313" key="9">
    <source>
        <dbReference type="Proteomes" id="UP000182379"/>
    </source>
</evidence>
<dbReference type="PANTHER" id="PTHR30636">
    <property type="entry name" value="UPF0701 PROTEIN YICC"/>
    <property type="match status" value="1"/>
</dbReference>
<evidence type="ECO:0000256" key="2">
    <source>
        <dbReference type="ARBA" id="ARBA00022722"/>
    </source>
</evidence>
<accession>A0A1H2TB89</accession>
<gene>
    <name evidence="8" type="ORF">SAMN05216495_101171</name>
</gene>
<proteinExistence type="inferred from homology"/>
<reference evidence="8 9" key="1">
    <citation type="submission" date="2016-10" db="EMBL/GenBank/DDBJ databases">
        <authorList>
            <person name="Varghese N."/>
            <person name="Submissions S."/>
        </authorList>
    </citation>
    <scope>NUCLEOTIDE SEQUENCE [LARGE SCALE GENOMIC DNA]</scope>
    <source>
        <strain evidence="8 9">WCC6</strain>
    </source>
</reference>
<evidence type="ECO:0000256" key="1">
    <source>
        <dbReference type="ARBA" id="ARBA00001968"/>
    </source>
</evidence>
<dbReference type="Pfam" id="PF03755">
    <property type="entry name" value="YicC-like_N"/>
    <property type="match status" value="1"/>
</dbReference>
<feature type="domain" description="Endoribonuclease YicC-like N-terminal" evidence="6">
    <location>
        <begin position="2"/>
        <end position="159"/>
    </location>
</feature>
<dbReference type="PANTHER" id="PTHR30636:SF3">
    <property type="entry name" value="UPF0701 PROTEIN YICC"/>
    <property type="match status" value="1"/>
</dbReference>
<keyword evidence="3" id="KW-0255">Endonuclease</keyword>
<dbReference type="Proteomes" id="UP000182379">
    <property type="component" value="Unassembled WGS sequence"/>
</dbReference>
<comment type="similarity">
    <text evidence="5">Belongs to the YicC/YloC family.</text>
</comment>
<comment type="cofactor">
    <cofactor evidence="1">
        <name>a divalent metal cation</name>
        <dbReference type="ChEBI" id="CHEBI:60240"/>
    </cofactor>
</comment>
<evidence type="ECO:0000313" key="8">
    <source>
        <dbReference type="EMBL" id="SDW40965.1"/>
    </source>
</evidence>
<evidence type="ECO:0000259" key="6">
    <source>
        <dbReference type="Pfam" id="PF03755"/>
    </source>
</evidence>
<dbReference type="NCBIfam" id="TIGR00255">
    <property type="entry name" value="YicC/YloC family endoribonuclease"/>
    <property type="match status" value="1"/>
</dbReference>
<dbReference type="GO" id="GO:0016787">
    <property type="term" value="F:hydrolase activity"/>
    <property type="evidence" value="ECO:0007669"/>
    <property type="project" value="UniProtKB-KW"/>
</dbReference>
<dbReference type="Pfam" id="PF08340">
    <property type="entry name" value="YicC-like_C"/>
    <property type="match status" value="1"/>
</dbReference>